<gene>
    <name evidence="2" type="ORF">HGK34_09905</name>
</gene>
<proteinExistence type="predicted"/>
<dbReference type="Proteomes" id="UP000675409">
    <property type="component" value="Unassembled WGS sequence"/>
</dbReference>
<keyword evidence="1" id="KW-0732">Signal</keyword>
<feature type="chain" id="PRO_5046698797" description="Lipoprotein" evidence="1">
    <location>
        <begin position="28"/>
        <end position="284"/>
    </location>
</feature>
<dbReference type="RefSeq" id="WP_201846678.1">
    <property type="nucleotide sequence ID" value="NZ_JABBYC010000013.1"/>
</dbReference>
<dbReference type="PROSITE" id="PS51257">
    <property type="entry name" value="PROKAR_LIPOPROTEIN"/>
    <property type="match status" value="1"/>
</dbReference>
<dbReference type="SUPFAM" id="SSF89392">
    <property type="entry name" value="Prokaryotic lipoproteins and lipoprotein localization factors"/>
    <property type="match status" value="1"/>
</dbReference>
<evidence type="ECO:0000313" key="2">
    <source>
        <dbReference type="EMBL" id="MBL0886581.1"/>
    </source>
</evidence>
<dbReference type="EMBL" id="JABBYC010000013">
    <property type="protein sequence ID" value="MBL0886581.1"/>
    <property type="molecule type" value="Genomic_DNA"/>
</dbReference>
<dbReference type="Gene3D" id="2.50.20.20">
    <property type="match status" value="1"/>
</dbReference>
<dbReference type="InterPro" id="IPR029046">
    <property type="entry name" value="LolA/LolB/LppX"/>
</dbReference>
<protein>
    <recommendedName>
        <fullName evidence="4">Lipoprotein</fullName>
    </recommendedName>
</protein>
<evidence type="ECO:0000256" key="1">
    <source>
        <dbReference type="SAM" id="SignalP"/>
    </source>
</evidence>
<accession>A0ABS1LK35</accession>
<organism evidence="2 3">
    <name type="scientific">Myceligenerans indicum</name>
    <dbReference type="NCBI Taxonomy" id="2593663"/>
    <lineage>
        <taxon>Bacteria</taxon>
        <taxon>Bacillati</taxon>
        <taxon>Actinomycetota</taxon>
        <taxon>Actinomycetes</taxon>
        <taxon>Micrococcales</taxon>
        <taxon>Promicromonosporaceae</taxon>
        <taxon>Myceligenerans</taxon>
    </lineage>
</organism>
<comment type="caution">
    <text evidence="2">The sequence shown here is derived from an EMBL/GenBank/DDBJ whole genome shotgun (WGS) entry which is preliminary data.</text>
</comment>
<sequence length="284" mass="29708">MGITRKIAALLTAGVTAAALTACQSQADTPDLTAASDGATATATAESEATEAGYAALSVSDFVDRSTAAQAAMSTMRYTATFSGAGAEAQSMLDATMKGAMVAGDTVAETALQMSMDIEEANIDMILVDGDFYMNMGPITQGKYMHVSGEDSAAAELDGMMEQLEQANIAGQAEAMDGAVSEVTEVGTETINGIETHHYTVVVDLSKAKDLEALGVDKSMAEEMGSMEFEYFLDDDDVPHRVISKMVEDGQDFVVTVDITDQGEPIEITAPPADQTIEASEMGM</sequence>
<evidence type="ECO:0000313" key="3">
    <source>
        <dbReference type="Proteomes" id="UP000675409"/>
    </source>
</evidence>
<keyword evidence="3" id="KW-1185">Reference proteome</keyword>
<feature type="signal peptide" evidence="1">
    <location>
        <begin position="1"/>
        <end position="27"/>
    </location>
</feature>
<name>A0ABS1LK35_9MICO</name>
<reference evidence="2 3" key="1">
    <citation type="journal article" date="2021" name="Arch. Microbiol.">
        <title>Myceligenerans indicum sp. nov., an actinobacterium isolated from mangrove sediment of Sundarbans, India.</title>
        <authorList>
            <person name="Asha K."/>
            <person name="Bhadury P."/>
        </authorList>
    </citation>
    <scope>NUCLEOTIDE SEQUENCE [LARGE SCALE GENOMIC DNA]</scope>
    <source>
        <strain evidence="2 3">I2</strain>
    </source>
</reference>
<evidence type="ECO:0008006" key="4">
    <source>
        <dbReference type="Google" id="ProtNLM"/>
    </source>
</evidence>